<proteinExistence type="predicted"/>
<feature type="domain" description="NAD(P)-binding" evidence="2">
    <location>
        <begin position="6"/>
        <end position="172"/>
    </location>
</feature>
<dbReference type="AlphaFoldDB" id="A0A846YT54"/>
<sequence length="291" mass="31126">MYLVTGATGNVGAHIVTSLLTMGTAVRATSRNPATAALPAGTDIVPATTGAETFAGVRAIFLNPAAVHDRAEEFLHQAASAGVRRIVVLSSSSVLDDHPANYTGILHRDLEQHVAATGLEWTFLRAGMFAANTRQWATTIRSEGVVRAAHGHVPIAPLHERDLAAAAVRALTSDDLLATAPVLTGPELRTPAEQAHLIGRAIGSDIRFEEVDPATGRELMIAQGLPPRIAESLLRYYEHALAEPIHPTPVPTDYDDEAPRGYRHWIDDHAADFRPPQASTLPPRPEGATTR</sequence>
<comment type="caution">
    <text evidence="3">The sequence shown here is derived from an EMBL/GenBank/DDBJ whole genome shotgun (WGS) entry which is preliminary data.</text>
</comment>
<dbReference type="InterPro" id="IPR051604">
    <property type="entry name" value="Ergot_Alk_Oxidoreductase"/>
</dbReference>
<evidence type="ECO:0000256" key="1">
    <source>
        <dbReference type="SAM" id="MobiDB-lite"/>
    </source>
</evidence>
<organism evidence="3 4">
    <name type="scientific">Nocardia flavorosea</name>
    <dbReference type="NCBI Taxonomy" id="53429"/>
    <lineage>
        <taxon>Bacteria</taxon>
        <taxon>Bacillati</taxon>
        <taxon>Actinomycetota</taxon>
        <taxon>Actinomycetes</taxon>
        <taxon>Mycobacteriales</taxon>
        <taxon>Nocardiaceae</taxon>
        <taxon>Nocardia</taxon>
    </lineage>
</organism>
<dbReference type="RefSeq" id="WP_062980149.1">
    <property type="nucleotide sequence ID" value="NZ_JAAXOT010000026.1"/>
</dbReference>
<feature type="region of interest" description="Disordered" evidence="1">
    <location>
        <begin position="272"/>
        <end position="291"/>
    </location>
</feature>
<evidence type="ECO:0000313" key="4">
    <source>
        <dbReference type="Proteomes" id="UP000570678"/>
    </source>
</evidence>
<dbReference type="SUPFAM" id="SSF51735">
    <property type="entry name" value="NAD(P)-binding Rossmann-fold domains"/>
    <property type="match status" value="1"/>
</dbReference>
<dbReference type="InterPro" id="IPR016040">
    <property type="entry name" value="NAD(P)-bd_dom"/>
</dbReference>
<evidence type="ECO:0000259" key="2">
    <source>
        <dbReference type="Pfam" id="PF13460"/>
    </source>
</evidence>
<dbReference type="EMBL" id="JAAXOT010000026">
    <property type="protein sequence ID" value="NKY60658.1"/>
    <property type="molecule type" value="Genomic_DNA"/>
</dbReference>
<dbReference type="Gene3D" id="3.90.25.10">
    <property type="entry name" value="UDP-galactose 4-epimerase, domain 1"/>
    <property type="match status" value="1"/>
</dbReference>
<keyword evidence="4" id="KW-1185">Reference proteome</keyword>
<name>A0A846YT54_9NOCA</name>
<dbReference type="PANTHER" id="PTHR43162">
    <property type="match status" value="1"/>
</dbReference>
<protein>
    <submittedName>
        <fullName evidence="3">NAD(P)H-binding protein</fullName>
    </submittedName>
</protein>
<accession>A0A846YT54</accession>
<gene>
    <name evidence="3" type="ORF">HGA15_31875</name>
</gene>
<dbReference type="InterPro" id="IPR036291">
    <property type="entry name" value="NAD(P)-bd_dom_sf"/>
</dbReference>
<evidence type="ECO:0000313" key="3">
    <source>
        <dbReference type="EMBL" id="NKY60658.1"/>
    </source>
</evidence>
<dbReference type="PANTHER" id="PTHR43162:SF1">
    <property type="entry name" value="PRESTALK A DIFFERENTIATION PROTEIN A"/>
    <property type="match status" value="1"/>
</dbReference>
<dbReference type="Pfam" id="PF13460">
    <property type="entry name" value="NAD_binding_10"/>
    <property type="match status" value="1"/>
</dbReference>
<reference evidence="3 4" key="1">
    <citation type="submission" date="2020-04" db="EMBL/GenBank/DDBJ databases">
        <title>MicrobeNet Type strains.</title>
        <authorList>
            <person name="Nicholson A.C."/>
        </authorList>
    </citation>
    <scope>NUCLEOTIDE SEQUENCE [LARGE SCALE GENOMIC DNA]</scope>
    <source>
        <strain evidence="3 4">JCM 3332</strain>
    </source>
</reference>
<dbReference type="Proteomes" id="UP000570678">
    <property type="component" value="Unassembled WGS sequence"/>
</dbReference>
<dbReference type="Gene3D" id="3.40.50.720">
    <property type="entry name" value="NAD(P)-binding Rossmann-like Domain"/>
    <property type="match status" value="1"/>
</dbReference>